<dbReference type="InterPro" id="IPR036179">
    <property type="entry name" value="Ig-like_dom_sf"/>
</dbReference>
<protein>
    <submittedName>
        <fullName evidence="7">US4</fullName>
    </submittedName>
</protein>
<sequence length="657" mass="65196">MPTLAPRPSLPAAVLCLCLCLRLAGAGPRPAAPGGAAVPARGASHCYATPRLDDAGPSGPAPAVADVGRHHVVRHRSVARVYSGCGLALLAPPIRRFRGIDGGAYAARVAYYRVDAGGCRRPVALRWYGGCRGGAAPSPDTCGGYSHTYQGGSPPTAHALVNASLLAPVAGPRAAAYDYEILVGDRLHVGRLSVAVAAGPGVGPRSPPGPASSPPSARAAGAPGAPCRPVAPAAPLWRSVPAAWVSAANPLFDGPAARRCVPSLAPAEPRDLAYVSAAPQSLLVGLAGYMFTRLAPVLEGGDPALAAPTPEDETPAPRARPARMRVARGLLSVPEGAEEAEGGSAPSATPAPAGATSAGENGAEGASEATPSAPAPATTPPASPAPATPAANGTGGAVTSPAPREDATPAIPTAGTSGAGTAAAGDHGVGVSEPTSAAPETPRVAEEASSAPPPVPEGTGGNATAEAAPEAGGSEPPPSSNAATPGPEAPTPPPEGEGAAEREGAEREDADDEDDDDDEEEGAGDGEPPSVEDPSPAADATPPGPKPGTGDGPYPPPPRRPAVTLPPPHLGPLTLRPPSPPTEPAPPSAPPAEPPHRPLFPFLTASPGLDFIFLLSLAAHGLAFVIITVMVLRPCRPRDRGPSRSRVRYTRLAASEA</sequence>
<dbReference type="GeneID" id="3850194"/>
<feature type="region of interest" description="Disordered" evidence="4">
    <location>
        <begin position="199"/>
        <end position="225"/>
    </location>
</feature>
<dbReference type="GO" id="GO:0055036">
    <property type="term" value="C:virion membrane"/>
    <property type="evidence" value="ECO:0007669"/>
    <property type="project" value="UniProtKB-SubCell"/>
</dbReference>
<feature type="compositionally biased region" description="Pro residues" evidence="4">
    <location>
        <begin position="553"/>
        <end position="593"/>
    </location>
</feature>
<feature type="domain" description="Herpesvirus glycoprotein D/GG/GX" evidence="6">
    <location>
        <begin position="80"/>
        <end position="194"/>
    </location>
</feature>
<evidence type="ECO:0000313" key="7">
    <source>
        <dbReference type="EMBL" id="ABA29317.1"/>
    </source>
</evidence>
<dbReference type="RefSeq" id="YP_443910.1">
    <property type="nucleotide sequence ID" value="NC_007653.1"/>
</dbReference>
<gene>
    <name evidence="7" type="primary">US4</name>
</gene>
<keyword evidence="5" id="KW-0812">Transmembrane</keyword>
<organismHost>
    <name type="scientific">Homo sapiens</name>
    <name type="common">Human</name>
    <dbReference type="NCBI Taxonomy" id="9606"/>
</organismHost>
<name>Q2QBB3_CHV16</name>
<keyword evidence="5" id="KW-0472">Membrane</keyword>
<feature type="compositionally biased region" description="Low complexity" evidence="4">
    <location>
        <begin position="408"/>
        <end position="425"/>
    </location>
</feature>
<organismHost>
    <name type="scientific">Macaca leonina</name>
    <name type="common">Northern pig-tailed macaque</name>
    <name type="synonym">Macaca nemestrina leonina</name>
    <dbReference type="NCBI Taxonomy" id="90387"/>
</organismHost>
<feature type="compositionally biased region" description="Acidic residues" evidence="4">
    <location>
        <begin position="508"/>
        <end position="524"/>
    </location>
</feature>
<dbReference type="InterPro" id="IPR002896">
    <property type="entry name" value="Herpes_glycop_dom"/>
</dbReference>
<evidence type="ECO:0000256" key="4">
    <source>
        <dbReference type="SAM" id="MobiDB-lite"/>
    </source>
</evidence>
<feature type="transmembrane region" description="Helical" evidence="5">
    <location>
        <begin position="611"/>
        <end position="632"/>
    </location>
</feature>
<keyword evidence="2" id="KW-0946">Virion</keyword>
<organismHost>
    <name type="scientific">Macaca fascicularis</name>
    <name type="common">Crab-eating macaque</name>
    <name type="synonym">Cynomolgus monkey</name>
    <dbReference type="NCBI Taxonomy" id="9541"/>
</organismHost>
<feature type="compositionally biased region" description="Low complexity" evidence="4">
    <location>
        <begin position="214"/>
        <end position="225"/>
    </location>
</feature>
<reference evidence="7 8" key="1">
    <citation type="journal article" date="2006" name="J. Virol.">
        <title>The complete genome sequence of herpesvirus papio 2 (Cercopithecine herpesvirus 16) shows evidence of recombination events among various progenitor herpesviruses.</title>
        <authorList>
            <person name="Tyler S.D."/>
            <person name="Severini A."/>
        </authorList>
    </citation>
    <scope>NUCLEOTIDE SEQUENCE [LARGE SCALE GENOMIC DNA]</scope>
    <source>
        <strain evidence="7">X313</strain>
    </source>
</reference>
<dbReference type="KEGG" id="vg:3850194"/>
<evidence type="ECO:0000256" key="1">
    <source>
        <dbReference type="ARBA" id="ARBA00004563"/>
    </source>
</evidence>
<feature type="region of interest" description="Disordered" evidence="4">
    <location>
        <begin position="335"/>
        <end position="599"/>
    </location>
</feature>
<feature type="compositionally biased region" description="Low complexity" evidence="4">
    <location>
        <begin position="342"/>
        <end position="372"/>
    </location>
</feature>
<evidence type="ECO:0000313" key="8">
    <source>
        <dbReference type="Proteomes" id="UP000132309"/>
    </source>
</evidence>
<evidence type="ECO:0000256" key="2">
    <source>
        <dbReference type="ARBA" id="ARBA00022844"/>
    </source>
</evidence>
<keyword evidence="8" id="KW-1185">Reference proteome</keyword>
<dbReference type="Proteomes" id="UP000132309">
    <property type="component" value="Segment"/>
</dbReference>
<feature type="region of interest" description="Disordered" evidence="4">
    <location>
        <begin position="302"/>
        <end position="322"/>
    </location>
</feature>
<dbReference type="Pfam" id="PF01537">
    <property type="entry name" value="Herpes_glycop_D"/>
    <property type="match status" value="1"/>
</dbReference>
<organism evidence="7 8">
    <name type="scientific">Cercopithecine herpesvirus 16</name>
    <name type="common">CeHV-16</name>
    <name type="synonym">Herpesvirus papio 2</name>
    <dbReference type="NCBI Taxonomy" id="340907"/>
    <lineage>
        <taxon>Viruses</taxon>
        <taxon>Duplodnaviria</taxon>
        <taxon>Heunggongvirae</taxon>
        <taxon>Peploviricota</taxon>
        <taxon>Herviviricetes</taxon>
        <taxon>Herpesvirales</taxon>
        <taxon>Orthoherpesviridae</taxon>
        <taxon>Alphaherpesvirinae</taxon>
        <taxon>Simplexvirus</taxon>
        <taxon>Simplexvirus papiinealpha2</taxon>
    </lineage>
</organism>
<keyword evidence="3" id="KW-0261">Viral envelope protein</keyword>
<accession>Q2QBB3</accession>
<keyword evidence="5" id="KW-1133">Transmembrane helix</keyword>
<evidence type="ECO:0000256" key="3">
    <source>
        <dbReference type="ARBA" id="ARBA00022879"/>
    </source>
</evidence>
<organismHost>
    <name type="scientific">Macaca mulatta</name>
    <name type="common">Rhesus macaque</name>
    <dbReference type="NCBI Taxonomy" id="9544"/>
</organismHost>
<dbReference type="EMBL" id="DQ149153">
    <property type="protein sequence ID" value="ABA29317.1"/>
    <property type="molecule type" value="Genomic_DNA"/>
</dbReference>
<dbReference type="GO" id="GO:0016020">
    <property type="term" value="C:membrane"/>
    <property type="evidence" value="ECO:0007669"/>
    <property type="project" value="InterPro"/>
</dbReference>
<evidence type="ECO:0000259" key="6">
    <source>
        <dbReference type="Pfam" id="PF01537"/>
    </source>
</evidence>
<comment type="subcellular location">
    <subcellularLocation>
        <location evidence="1">Virion membrane</location>
        <topology evidence="1">Single-pass type I membrane protein</topology>
    </subcellularLocation>
</comment>
<feature type="compositionally biased region" description="Low complexity" evidence="4">
    <location>
        <begin position="462"/>
        <end position="486"/>
    </location>
</feature>
<evidence type="ECO:0000256" key="5">
    <source>
        <dbReference type="SAM" id="Phobius"/>
    </source>
</evidence>
<dbReference type="GO" id="GO:0019031">
    <property type="term" value="C:viral envelope"/>
    <property type="evidence" value="ECO:0007669"/>
    <property type="project" value="UniProtKB-KW"/>
</dbReference>
<dbReference type="SUPFAM" id="SSF48726">
    <property type="entry name" value="Immunoglobulin"/>
    <property type="match status" value="1"/>
</dbReference>
<organismHost>
    <name type="scientific">Macaca nemestrina</name>
    <name type="common">Pig-tailed macaque</name>
    <dbReference type="NCBI Taxonomy" id="9545"/>
</organismHost>
<proteinExistence type="predicted"/>
<feature type="compositionally biased region" description="Pro residues" evidence="4">
    <location>
        <begin position="373"/>
        <end position="387"/>
    </location>
</feature>